<sequence length="108" mass="11368">MKRQIATVGCLTALGLLTGCVYDAARPQVTYENRLDQTVLVTLEGAGGPYEVVVGGDSSNSLGTDECLGTAIVVKTEDGDLVGRVEEPACPDWSLVVNDDGTLDYTED</sequence>
<dbReference type="EMBL" id="BKAL01000005">
    <property type="protein sequence ID" value="GEP68988.1"/>
    <property type="molecule type" value="Genomic_DNA"/>
</dbReference>
<protein>
    <recommendedName>
        <fullName evidence="3">Lipoprotein</fullName>
    </recommendedName>
</protein>
<dbReference type="RefSeq" id="WP_146952760.1">
    <property type="nucleotide sequence ID" value="NZ_BAABBJ010000003.1"/>
</dbReference>
<proteinExistence type="predicted"/>
<comment type="caution">
    <text evidence="1">The sequence shown here is derived from an EMBL/GenBank/DDBJ whole genome shotgun (WGS) entry which is preliminary data.</text>
</comment>
<dbReference type="Proteomes" id="UP000321798">
    <property type="component" value="Unassembled WGS sequence"/>
</dbReference>
<accession>A0A512PCR6</accession>
<evidence type="ECO:0000313" key="2">
    <source>
        <dbReference type="Proteomes" id="UP000321798"/>
    </source>
</evidence>
<gene>
    <name evidence="1" type="ORF">CSO01_17030</name>
</gene>
<name>A0A512PCR6_9CELL</name>
<dbReference type="PROSITE" id="PS51257">
    <property type="entry name" value="PROKAR_LIPOPROTEIN"/>
    <property type="match status" value="1"/>
</dbReference>
<dbReference type="OrthoDB" id="4831097at2"/>
<reference evidence="1 2" key="1">
    <citation type="submission" date="2019-07" db="EMBL/GenBank/DDBJ databases">
        <title>Whole genome shotgun sequence of Cellulomonas soli NBRC 109434.</title>
        <authorList>
            <person name="Hosoyama A."/>
            <person name="Uohara A."/>
            <person name="Ohji S."/>
            <person name="Ichikawa N."/>
        </authorList>
    </citation>
    <scope>NUCLEOTIDE SEQUENCE [LARGE SCALE GENOMIC DNA]</scope>
    <source>
        <strain evidence="1 2">NBRC 109434</strain>
    </source>
</reference>
<evidence type="ECO:0000313" key="1">
    <source>
        <dbReference type="EMBL" id="GEP68988.1"/>
    </source>
</evidence>
<organism evidence="1 2">
    <name type="scientific">Cellulomonas soli</name>
    <dbReference type="NCBI Taxonomy" id="931535"/>
    <lineage>
        <taxon>Bacteria</taxon>
        <taxon>Bacillati</taxon>
        <taxon>Actinomycetota</taxon>
        <taxon>Actinomycetes</taxon>
        <taxon>Micrococcales</taxon>
        <taxon>Cellulomonadaceae</taxon>
        <taxon>Cellulomonas</taxon>
    </lineage>
</organism>
<keyword evidence="2" id="KW-1185">Reference proteome</keyword>
<evidence type="ECO:0008006" key="3">
    <source>
        <dbReference type="Google" id="ProtNLM"/>
    </source>
</evidence>
<dbReference type="AlphaFoldDB" id="A0A512PCR6"/>